<reference evidence="2" key="2">
    <citation type="submission" date="2013-07" db="EMBL/GenBank/DDBJ databases">
        <authorList>
            <consortium name="The Broad Institute Genome Sequencing Platform"/>
            <person name="Cuomo C."/>
            <person name="Litvintseva A."/>
            <person name="Chen Y."/>
            <person name="Heitman J."/>
            <person name="Sun S."/>
            <person name="Springer D."/>
            <person name="Dromer F."/>
            <person name="Young S.K."/>
            <person name="Zeng Q."/>
            <person name="Gargeya S."/>
            <person name="Fitzgerald M."/>
            <person name="Abouelleil A."/>
            <person name="Alvarado L."/>
            <person name="Berlin A.M."/>
            <person name="Chapman S.B."/>
            <person name="Dewar J."/>
            <person name="Goldberg J."/>
            <person name="Griggs A."/>
            <person name="Gujja S."/>
            <person name="Hansen M."/>
            <person name="Howarth C."/>
            <person name="Imamovic A."/>
            <person name="Larimer J."/>
            <person name="McCowan C."/>
            <person name="Murphy C."/>
            <person name="Pearson M."/>
            <person name="Priest M."/>
            <person name="Roberts A."/>
            <person name="Saif S."/>
            <person name="Shea T."/>
            <person name="Sykes S."/>
            <person name="Wortman J."/>
            <person name="Nusbaum C."/>
            <person name="Birren B."/>
        </authorList>
    </citation>
    <scope>NUCLEOTIDE SEQUENCE</scope>
    <source>
        <strain evidence="2">CBS 10737</strain>
    </source>
</reference>
<keyword evidence="3" id="KW-1185">Reference proteome</keyword>
<dbReference type="KEGG" id="kpin:30175926"/>
<dbReference type="EMBL" id="KI894016">
    <property type="protein sequence ID" value="OCF46702.1"/>
    <property type="molecule type" value="Genomic_DNA"/>
</dbReference>
<dbReference type="Proteomes" id="UP000094020">
    <property type="component" value="Chromosome 9"/>
</dbReference>
<dbReference type="GeneID" id="30175926"/>
<evidence type="ECO:0000313" key="2">
    <source>
        <dbReference type="EMBL" id="WWC72590.1"/>
    </source>
</evidence>
<reference evidence="1" key="1">
    <citation type="submission" date="2013-07" db="EMBL/GenBank/DDBJ databases">
        <title>The Genome Sequence of Cryptococcus pinus CBS10737.</title>
        <authorList>
            <consortium name="The Broad Institute Genome Sequencing Platform"/>
            <person name="Cuomo C."/>
            <person name="Litvintseva A."/>
            <person name="Chen Y."/>
            <person name="Heitman J."/>
            <person name="Sun S."/>
            <person name="Springer D."/>
            <person name="Dromer F."/>
            <person name="Young S.K."/>
            <person name="Zeng Q."/>
            <person name="Gargeya S."/>
            <person name="Fitzgerald M."/>
            <person name="Abouelleil A."/>
            <person name="Alvarado L."/>
            <person name="Berlin A.M."/>
            <person name="Chapman S.B."/>
            <person name="Dewar J."/>
            <person name="Goldberg J."/>
            <person name="Griggs A."/>
            <person name="Gujja S."/>
            <person name="Hansen M."/>
            <person name="Howarth C."/>
            <person name="Imamovic A."/>
            <person name="Larimer J."/>
            <person name="McCowan C."/>
            <person name="Murphy C."/>
            <person name="Pearson M."/>
            <person name="Priest M."/>
            <person name="Roberts A."/>
            <person name="Saif S."/>
            <person name="Shea T."/>
            <person name="Sykes S."/>
            <person name="Wortman J."/>
            <person name="Nusbaum C."/>
            <person name="Birren B."/>
        </authorList>
    </citation>
    <scope>NUCLEOTIDE SEQUENCE [LARGE SCALE GENOMIC DNA]</scope>
    <source>
        <strain evidence="1">CBS 10737</strain>
    </source>
</reference>
<dbReference type="AlphaFoldDB" id="A0A1B9HTV5"/>
<evidence type="ECO:0000313" key="1">
    <source>
        <dbReference type="EMBL" id="OCF46702.1"/>
    </source>
</evidence>
<dbReference type="OrthoDB" id="10579139at2759"/>
<evidence type="ECO:0000313" key="3">
    <source>
        <dbReference type="Proteomes" id="UP000094020"/>
    </source>
</evidence>
<gene>
    <name evidence="1" type="ORF">I206_07557</name>
    <name evidence="2" type="ORF">I206_106552</name>
</gene>
<organism evidence="1">
    <name type="scientific">Kwoniella pini CBS 10737</name>
    <dbReference type="NCBI Taxonomy" id="1296096"/>
    <lineage>
        <taxon>Eukaryota</taxon>
        <taxon>Fungi</taxon>
        <taxon>Dikarya</taxon>
        <taxon>Basidiomycota</taxon>
        <taxon>Agaricomycotina</taxon>
        <taxon>Tremellomycetes</taxon>
        <taxon>Tremellales</taxon>
        <taxon>Cryptococcaceae</taxon>
        <taxon>Kwoniella</taxon>
    </lineage>
</organism>
<sequence length="545" mass="61725">MTSESRISISDPGRLAHPEGDYTETTLIYRRGWQVPDGKKEFPLDYDIPNILNCSENTAIQRYPSVHDICVTEPQLTGQEKLSTEILSANLRRFAEKYKISRENVKSELRRLNPTNNPIQYQSMELTDTVLESIRRFLPVDATSSFGEIKHKQTLSVNQALDKMRERLHELASEKSRLAPHLDGSRMADRWIEYLKTSIDSRNASTELEMTKEINRNTRSEGDDPSLQLDFVNALISSSEQLQKATVESQLPVLKEFQRQYGNTVTLPTSYHGFEELWSQPQFLVSDKAYRFQHVSSGRDESQEKPAYGIWFLNAGELYGGDLGDRLSVDRCFPEVAKQSRHLKEKFTNVQMAKRNAMGNDSDDEIGLTATLNRLDADERGVLNESREVYDSLGDTVKTWKVGQTEHIENQVSQVEKIEKDGTLPKAVRELMRDWVSIVRGRSESLIDSMESALHSIAVDMVTRLKEDPSIIEFHRKLGADLANSATVKAEELAKAKSDFGSDFVKFFGKDELIPSTSKGWAELCDNTPRDPGAYIRISKSSGVS</sequence>
<proteinExistence type="predicted"/>
<reference evidence="1" key="3">
    <citation type="submission" date="2016-07" db="EMBL/GenBank/DDBJ databases">
        <title>Evolution of pathogenesis and genome organization in the Tremellales.</title>
        <authorList>
            <person name="Cuomo C."/>
            <person name="Litvintseva A."/>
            <person name="Heitman J."/>
            <person name="Chen Y."/>
            <person name="Sun S."/>
            <person name="Springer D."/>
            <person name="Dromer F."/>
            <person name="Young S."/>
            <person name="Zeng Q."/>
            <person name="Chapman S."/>
            <person name="Gujja S."/>
            <person name="Saif S."/>
            <person name="Birren B."/>
        </authorList>
    </citation>
    <scope>NUCLEOTIDE SEQUENCE</scope>
    <source>
        <strain evidence="1">CBS 10737</strain>
    </source>
</reference>
<dbReference type="EMBL" id="CP144527">
    <property type="protein sequence ID" value="WWC72590.1"/>
    <property type="molecule type" value="Genomic_DNA"/>
</dbReference>
<dbReference type="RefSeq" id="XP_019007921.1">
    <property type="nucleotide sequence ID" value="XM_019159249.1"/>
</dbReference>
<protein>
    <submittedName>
        <fullName evidence="1">Uncharacterized protein</fullName>
    </submittedName>
</protein>
<name>A0A1B9HTV5_9TREE</name>
<accession>A0A1B9HTV5</accession>
<reference evidence="2" key="4">
    <citation type="submission" date="2024-02" db="EMBL/GenBank/DDBJ databases">
        <title>Comparative genomics of Cryptococcus and Kwoniella reveals pathogenesis evolution and contrasting modes of karyotype evolution via chromosome fusion or intercentromeric recombination.</title>
        <authorList>
            <person name="Coelho M.A."/>
            <person name="David-Palma M."/>
            <person name="Shea T."/>
            <person name="Bowers K."/>
            <person name="McGinley-Smith S."/>
            <person name="Mohammad A.W."/>
            <person name="Gnirke A."/>
            <person name="Yurkov A.M."/>
            <person name="Nowrousian M."/>
            <person name="Sun S."/>
            <person name="Cuomo C.A."/>
            <person name="Heitman J."/>
        </authorList>
    </citation>
    <scope>NUCLEOTIDE SEQUENCE</scope>
    <source>
        <strain evidence="2">CBS 10737</strain>
    </source>
</reference>